<evidence type="ECO:0000256" key="4">
    <source>
        <dbReference type="ARBA" id="ARBA00022475"/>
    </source>
</evidence>
<dbReference type="SUPFAM" id="SSF47917">
    <property type="entry name" value="C-terminal domain of alpha and beta subunits of F1 ATP synthase"/>
    <property type="match status" value="1"/>
</dbReference>
<evidence type="ECO:0000256" key="9">
    <source>
        <dbReference type="ARBA" id="ARBA00023136"/>
    </source>
</evidence>
<dbReference type="EC" id="7.1.2.2" evidence="12"/>
<comment type="subcellular location">
    <subcellularLocation>
        <location evidence="12">Cell membrane</location>
        <topology evidence="12">Peripheral membrane protein</topology>
    </subcellularLocation>
    <subcellularLocation>
        <location evidence="1">Membrane</location>
    </subcellularLocation>
</comment>
<dbReference type="PANTHER" id="PTHR15184:SF71">
    <property type="entry name" value="ATP SYNTHASE SUBUNIT BETA, MITOCHONDRIAL"/>
    <property type="match status" value="1"/>
</dbReference>
<dbReference type="CDD" id="cd18115">
    <property type="entry name" value="ATP-synt_F1_beta_N"/>
    <property type="match status" value="1"/>
</dbReference>
<keyword evidence="10 12" id="KW-0139">CF(1)</keyword>
<dbReference type="SUPFAM" id="SSF50615">
    <property type="entry name" value="N-terminal domain of alpha and beta subunits of F1 ATP synthase"/>
    <property type="match status" value="1"/>
</dbReference>
<proteinExistence type="inferred from homology"/>
<dbReference type="RefSeq" id="WP_205373481.1">
    <property type="nucleotide sequence ID" value="NZ_JAFEJA010000001.1"/>
</dbReference>
<keyword evidence="6 12" id="KW-0067">ATP-binding</keyword>
<dbReference type="InterPro" id="IPR055190">
    <property type="entry name" value="ATP-synt_VA_C"/>
</dbReference>
<dbReference type="InterPro" id="IPR024034">
    <property type="entry name" value="ATPase_F1/V1_b/a_C"/>
</dbReference>
<dbReference type="PROSITE" id="PS00152">
    <property type="entry name" value="ATPASE_ALPHA_BETA"/>
    <property type="match status" value="1"/>
</dbReference>
<dbReference type="EMBL" id="JAFEJA010000001">
    <property type="protein sequence ID" value="MBM9619328.1"/>
    <property type="molecule type" value="Genomic_DNA"/>
</dbReference>
<dbReference type="Proteomes" id="UP000664109">
    <property type="component" value="Unassembled WGS sequence"/>
</dbReference>
<gene>
    <name evidence="12 14" type="primary">atpD</name>
    <name evidence="14" type="ORF">JE024_11425</name>
</gene>
<dbReference type="PANTHER" id="PTHR15184">
    <property type="entry name" value="ATP SYNTHASE"/>
    <property type="match status" value="1"/>
</dbReference>
<comment type="catalytic activity">
    <reaction evidence="12">
        <text>ATP + H2O + 4 H(+)(in) = ADP + phosphate + 5 H(+)(out)</text>
        <dbReference type="Rhea" id="RHEA:57720"/>
        <dbReference type="ChEBI" id="CHEBI:15377"/>
        <dbReference type="ChEBI" id="CHEBI:15378"/>
        <dbReference type="ChEBI" id="CHEBI:30616"/>
        <dbReference type="ChEBI" id="CHEBI:43474"/>
        <dbReference type="ChEBI" id="CHEBI:456216"/>
        <dbReference type="EC" id="7.1.2.2"/>
    </reaction>
</comment>
<evidence type="ECO:0000256" key="5">
    <source>
        <dbReference type="ARBA" id="ARBA00022741"/>
    </source>
</evidence>
<evidence type="ECO:0000256" key="1">
    <source>
        <dbReference type="ARBA" id="ARBA00004370"/>
    </source>
</evidence>
<evidence type="ECO:0000256" key="11">
    <source>
        <dbReference type="ARBA" id="ARBA00023310"/>
    </source>
</evidence>
<keyword evidence="12" id="KW-0375">Hydrogen ion transport</keyword>
<accession>A0ABS2UPK0</accession>
<evidence type="ECO:0000259" key="13">
    <source>
        <dbReference type="SMART" id="SM00382"/>
    </source>
</evidence>
<dbReference type="InterPro" id="IPR050053">
    <property type="entry name" value="ATPase_alpha/beta_chains"/>
</dbReference>
<dbReference type="Gene3D" id="3.40.50.300">
    <property type="entry name" value="P-loop containing nucleotide triphosphate hydrolases"/>
    <property type="match status" value="1"/>
</dbReference>
<evidence type="ECO:0000256" key="6">
    <source>
        <dbReference type="ARBA" id="ARBA00022840"/>
    </source>
</evidence>
<evidence type="ECO:0000256" key="2">
    <source>
        <dbReference type="ARBA" id="ARBA00008936"/>
    </source>
</evidence>
<keyword evidence="7 12" id="KW-1278">Translocase</keyword>
<evidence type="ECO:0000313" key="14">
    <source>
        <dbReference type="EMBL" id="MBM9619328.1"/>
    </source>
</evidence>
<keyword evidence="4 12" id="KW-1003">Cell membrane</keyword>
<dbReference type="InterPro" id="IPR005722">
    <property type="entry name" value="ATP_synth_F1_bsu"/>
</dbReference>
<name>A0ABS2UPK0_9ACTN</name>
<dbReference type="Gene3D" id="1.10.1140.10">
    <property type="entry name" value="Bovine Mitochondrial F1-atpase, Atp Synthase Beta Chain, Chain D, domain 3"/>
    <property type="match status" value="1"/>
</dbReference>
<dbReference type="InterPro" id="IPR036121">
    <property type="entry name" value="ATPase_F1/V1/A1_a/bsu_N_sf"/>
</dbReference>
<dbReference type="Pfam" id="PF02874">
    <property type="entry name" value="ATP-synt_ab_N"/>
    <property type="match status" value="1"/>
</dbReference>
<evidence type="ECO:0000256" key="12">
    <source>
        <dbReference type="HAMAP-Rule" id="MF_01347"/>
    </source>
</evidence>
<dbReference type="Gene3D" id="2.40.10.170">
    <property type="match status" value="1"/>
</dbReference>
<dbReference type="InterPro" id="IPR000194">
    <property type="entry name" value="ATPase_F1/V1/A1_a/bsu_nucl-bd"/>
</dbReference>
<dbReference type="InterPro" id="IPR020003">
    <property type="entry name" value="ATPase_a/bsu_AS"/>
</dbReference>
<evidence type="ECO:0000256" key="8">
    <source>
        <dbReference type="ARBA" id="ARBA00023065"/>
    </source>
</evidence>
<evidence type="ECO:0000256" key="7">
    <source>
        <dbReference type="ARBA" id="ARBA00022967"/>
    </source>
</evidence>
<dbReference type="InterPro" id="IPR004100">
    <property type="entry name" value="ATPase_F1/V1/A1_a/bsu_N"/>
</dbReference>
<dbReference type="SUPFAM" id="SSF52540">
    <property type="entry name" value="P-loop containing nucleoside triphosphate hydrolases"/>
    <property type="match status" value="1"/>
</dbReference>
<dbReference type="Pfam" id="PF22919">
    <property type="entry name" value="ATP-synt_VA_C"/>
    <property type="match status" value="1"/>
</dbReference>
<feature type="binding site" evidence="12">
    <location>
        <begin position="166"/>
        <end position="173"/>
    </location>
    <ligand>
        <name>ATP</name>
        <dbReference type="ChEBI" id="CHEBI:30616"/>
    </ligand>
</feature>
<evidence type="ECO:0000313" key="15">
    <source>
        <dbReference type="Proteomes" id="UP000664109"/>
    </source>
</evidence>
<dbReference type="InterPro" id="IPR027417">
    <property type="entry name" value="P-loop_NTPase"/>
</dbReference>
<organism evidence="14 15">
    <name type="scientific">Streptomyces zhihengii</name>
    <dbReference type="NCBI Taxonomy" id="1818004"/>
    <lineage>
        <taxon>Bacteria</taxon>
        <taxon>Bacillati</taxon>
        <taxon>Actinomycetota</taxon>
        <taxon>Actinomycetes</taxon>
        <taxon>Kitasatosporales</taxon>
        <taxon>Streptomycetaceae</taxon>
        <taxon>Streptomyces</taxon>
    </lineage>
</organism>
<evidence type="ECO:0000256" key="10">
    <source>
        <dbReference type="ARBA" id="ARBA00023196"/>
    </source>
</evidence>
<dbReference type="Pfam" id="PF00006">
    <property type="entry name" value="ATP-synt_ab"/>
    <property type="match status" value="1"/>
</dbReference>
<dbReference type="SMART" id="SM00382">
    <property type="entry name" value="AAA"/>
    <property type="match status" value="1"/>
</dbReference>
<dbReference type="InterPro" id="IPR003593">
    <property type="entry name" value="AAA+_ATPase"/>
</dbReference>
<comment type="function">
    <text evidence="12">Produces ATP from ADP in the presence of a proton gradient across the membrane. The catalytic sites are hosted primarily by the beta subunits.</text>
</comment>
<dbReference type="CDD" id="cd01133">
    <property type="entry name" value="F1-ATPase_beta_CD"/>
    <property type="match status" value="1"/>
</dbReference>
<keyword evidence="3 12" id="KW-0813">Transport</keyword>
<dbReference type="CDD" id="cd18110">
    <property type="entry name" value="ATP-synt_F1_beta_C"/>
    <property type="match status" value="1"/>
</dbReference>
<dbReference type="HAMAP" id="MF_01347">
    <property type="entry name" value="ATP_synth_beta_bact"/>
    <property type="match status" value="1"/>
</dbReference>
<keyword evidence="9 12" id="KW-0472">Membrane</keyword>
<keyword evidence="11 12" id="KW-0066">ATP synthesis</keyword>
<keyword evidence="8 12" id="KW-0406">Ion transport</keyword>
<comment type="caution">
    <text evidence="14">The sequence shown here is derived from an EMBL/GenBank/DDBJ whole genome shotgun (WGS) entry which is preliminary data.</text>
</comment>
<reference evidence="14 15" key="1">
    <citation type="journal article" date="2016" name="Arch. Microbiol.">
        <title>Streptomyces zhihengii sp. nov., isolated from rhizospheric soil of Psammosilene tunicoides.</title>
        <authorList>
            <person name="Huang M.J."/>
            <person name="Fei J.J."/>
            <person name="Salam N."/>
            <person name="Kim C.J."/>
            <person name="Hozzein W.N."/>
            <person name="Xiao M."/>
            <person name="Huang H.Q."/>
            <person name="Li W.J."/>
        </authorList>
    </citation>
    <scope>NUCLEOTIDE SEQUENCE [LARGE SCALE GENOMIC DNA]</scope>
    <source>
        <strain evidence="14 15">YIM T102</strain>
    </source>
</reference>
<keyword evidence="15" id="KW-1185">Reference proteome</keyword>
<sequence length="480" mass="52150">MTTSVETAAATGRVARVIGPVVDVEFPVDAMPDIYNALHVEVADPAEEGAKKTLTLEVAQHLGDGIVRTISMQPTDGLVRQATVTDTGVGISVPVGDFTKGKVFNTLGEVLNHPEENANVGERWPIHRKAPAFDQLESKTEMFETGLKVVDLLTPYVKGGKIGLFGGAGVGKTVLIQEMIMRVANLHEGVSVFAGVGERTREGNDLIAEMEESGVLDKTALVFGQMDEPPGTRLRVALAGLTMAEYFRDVQKQDVLFFIDNIFRFTQAGSEVSTLLGRMPSAVGYQPNLADEMGLLQERITSTRGHSITSMQAIYVPADDLTDPAPATTFAHLDATTVLSRPISEKGIYPAVDPLDSTSRILDPRYIAQDHYDTAMRVKGILQKYKDLQDIIAILGIDELGEEDKLVVHRARRVERFLSQNTHAAKQFTGVDGSDVPLDESISAFNAICDGEYDHFPEQAFFMCGGIEDLKSNAKELGVS</sequence>
<dbReference type="NCBIfam" id="TIGR01039">
    <property type="entry name" value="atpD"/>
    <property type="match status" value="1"/>
</dbReference>
<evidence type="ECO:0000256" key="3">
    <source>
        <dbReference type="ARBA" id="ARBA00022448"/>
    </source>
</evidence>
<comment type="similarity">
    <text evidence="2 12">Belongs to the ATPase alpha/beta chains family.</text>
</comment>
<protein>
    <recommendedName>
        <fullName evidence="12">ATP synthase subunit beta</fullName>
        <ecNumber evidence="12">7.1.2.2</ecNumber>
    </recommendedName>
    <alternativeName>
        <fullName evidence="12">ATP synthase F1 sector subunit beta</fullName>
    </alternativeName>
    <alternativeName>
        <fullName evidence="12">F-ATPase subunit beta</fullName>
    </alternativeName>
</protein>
<feature type="domain" description="AAA+ ATPase" evidence="13">
    <location>
        <begin position="158"/>
        <end position="344"/>
    </location>
</feature>
<keyword evidence="5 12" id="KW-0547">Nucleotide-binding</keyword>